<dbReference type="OrthoDB" id="8527993at2"/>
<sequence>MDEASVLELAARLRDLTVAQLEAARAGEWDEALALLEERGTLVQQLQAVDPARLSAASREAIARLLEEMQVLDRELVGRVETALQATREAQQAVERNDAAARGYRRALGTAGEGELVDREA</sequence>
<evidence type="ECO:0000256" key="4">
    <source>
        <dbReference type="ARBA" id="ARBA00023186"/>
    </source>
</evidence>
<dbReference type="Proteomes" id="UP000000447">
    <property type="component" value="Plasmid unnamed"/>
</dbReference>
<name>B9L358_THERP</name>
<dbReference type="KEGG" id="tro:trd_A0222"/>
<comment type="subcellular location">
    <subcellularLocation>
        <location evidence="1">Cytoplasm</location>
        <location evidence="1">Cytosol</location>
    </subcellularLocation>
</comment>
<evidence type="ECO:0000256" key="2">
    <source>
        <dbReference type="ARBA" id="ARBA00022490"/>
    </source>
</evidence>
<dbReference type="HOGENOM" id="CLU_2036957_0_0_0"/>
<dbReference type="SUPFAM" id="SSF140566">
    <property type="entry name" value="FlgN-like"/>
    <property type="match status" value="1"/>
</dbReference>
<dbReference type="InterPro" id="IPR008622">
    <property type="entry name" value="FliT"/>
</dbReference>
<proteinExistence type="predicted"/>
<organism evidence="6 7">
    <name type="scientific">Thermomicrobium roseum (strain ATCC 27502 / DSM 5159 / P-2)</name>
    <dbReference type="NCBI Taxonomy" id="309801"/>
    <lineage>
        <taxon>Bacteria</taxon>
        <taxon>Pseudomonadati</taxon>
        <taxon>Thermomicrobiota</taxon>
        <taxon>Thermomicrobia</taxon>
        <taxon>Thermomicrobiales</taxon>
        <taxon>Thermomicrobiaceae</taxon>
        <taxon>Thermomicrobium</taxon>
    </lineage>
</organism>
<dbReference type="EMBL" id="CP001276">
    <property type="protein sequence ID" value="ACM06839.1"/>
    <property type="molecule type" value="Genomic_DNA"/>
</dbReference>
<gene>
    <name evidence="6" type="ordered locus">trd_A0222</name>
</gene>
<keyword evidence="2" id="KW-0963">Cytoplasm</keyword>
<reference evidence="6 7" key="1">
    <citation type="journal article" date="2009" name="PLoS ONE">
        <title>Complete genome sequence of the aerobic CO-oxidizing thermophile Thermomicrobium roseum.</title>
        <authorList>
            <person name="Wu D."/>
            <person name="Raymond J."/>
            <person name="Wu M."/>
            <person name="Chatterji S."/>
            <person name="Ren Q."/>
            <person name="Graham J.E."/>
            <person name="Bryant D.A."/>
            <person name="Robb F."/>
            <person name="Colman A."/>
            <person name="Tallon L.J."/>
            <person name="Badger J.H."/>
            <person name="Madupu R."/>
            <person name="Ward N.L."/>
            <person name="Eisen J.A."/>
        </authorList>
    </citation>
    <scope>NUCLEOTIDE SEQUENCE [LARGE SCALE GENOMIC DNA]</scope>
    <source>
        <strain evidence="7">ATCC 27502 / DSM 5159 / P-2</strain>
        <plasmid evidence="6">unnamed</plasmid>
    </source>
</reference>
<dbReference type="Pfam" id="PF05400">
    <property type="entry name" value="FliT"/>
    <property type="match status" value="1"/>
</dbReference>
<dbReference type="AlphaFoldDB" id="B9L358"/>
<keyword evidence="7" id="KW-1185">Reference proteome</keyword>
<dbReference type="Gene3D" id="1.20.58.380">
    <property type="entry name" value="Flagellar protein flit"/>
    <property type="match status" value="1"/>
</dbReference>
<evidence type="ECO:0000256" key="1">
    <source>
        <dbReference type="ARBA" id="ARBA00004514"/>
    </source>
</evidence>
<dbReference type="RefSeq" id="WP_012642826.1">
    <property type="nucleotide sequence ID" value="NC_011961.1"/>
</dbReference>
<keyword evidence="6" id="KW-0614">Plasmid</keyword>
<accession>B9L358</accession>
<keyword evidence="4" id="KW-0143">Chaperone</keyword>
<geneLocation type="plasmid" evidence="7">
    <name>Tros</name>
</geneLocation>
<evidence type="ECO:0000256" key="3">
    <source>
        <dbReference type="ARBA" id="ARBA00022795"/>
    </source>
</evidence>
<keyword evidence="3" id="KW-1005">Bacterial flagellum biogenesis</keyword>
<dbReference type="InterPro" id="IPR036679">
    <property type="entry name" value="FlgN-like_sf"/>
</dbReference>
<protein>
    <recommendedName>
        <fullName evidence="5">Flagellar protein FliT</fullName>
    </recommendedName>
</protein>
<evidence type="ECO:0000256" key="5">
    <source>
        <dbReference type="ARBA" id="ARBA00093797"/>
    </source>
</evidence>
<dbReference type="GO" id="GO:0044780">
    <property type="term" value="P:bacterial-type flagellum assembly"/>
    <property type="evidence" value="ECO:0007669"/>
    <property type="project" value="InterPro"/>
</dbReference>
<evidence type="ECO:0000313" key="6">
    <source>
        <dbReference type="EMBL" id="ACM06839.1"/>
    </source>
</evidence>
<evidence type="ECO:0000313" key="7">
    <source>
        <dbReference type="Proteomes" id="UP000000447"/>
    </source>
</evidence>